<evidence type="ECO:0000313" key="3">
    <source>
        <dbReference type="Proteomes" id="UP001151760"/>
    </source>
</evidence>
<name>A0ABQ4Z2S2_9ASTR</name>
<organism evidence="2 3">
    <name type="scientific">Tanacetum coccineum</name>
    <dbReference type="NCBI Taxonomy" id="301880"/>
    <lineage>
        <taxon>Eukaryota</taxon>
        <taxon>Viridiplantae</taxon>
        <taxon>Streptophyta</taxon>
        <taxon>Embryophyta</taxon>
        <taxon>Tracheophyta</taxon>
        <taxon>Spermatophyta</taxon>
        <taxon>Magnoliopsida</taxon>
        <taxon>eudicotyledons</taxon>
        <taxon>Gunneridae</taxon>
        <taxon>Pentapetalae</taxon>
        <taxon>asterids</taxon>
        <taxon>campanulids</taxon>
        <taxon>Asterales</taxon>
        <taxon>Asteraceae</taxon>
        <taxon>Asteroideae</taxon>
        <taxon>Anthemideae</taxon>
        <taxon>Anthemidinae</taxon>
        <taxon>Tanacetum</taxon>
    </lineage>
</organism>
<reference evidence="2" key="2">
    <citation type="submission" date="2022-01" db="EMBL/GenBank/DDBJ databases">
        <authorList>
            <person name="Yamashiro T."/>
            <person name="Shiraishi A."/>
            <person name="Satake H."/>
            <person name="Nakayama K."/>
        </authorList>
    </citation>
    <scope>NUCLEOTIDE SEQUENCE</scope>
</reference>
<gene>
    <name evidence="2" type="ORF">Tco_0750901</name>
</gene>
<feature type="region of interest" description="Disordered" evidence="1">
    <location>
        <begin position="41"/>
        <end position="62"/>
    </location>
</feature>
<evidence type="ECO:0000256" key="1">
    <source>
        <dbReference type="SAM" id="MobiDB-lite"/>
    </source>
</evidence>
<dbReference type="Proteomes" id="UP001151760">
    <property type="component" value="Unassembled WGS sequence"/>
</dbReference>
<protein>
    <submittedName>
        <fullName evidence="2">Uncharacterized protein</fullName>
    </submittedName>
</protein>
<proteinExistence type="predicted"/>
<feature type="non-terminal residue" evidence="2">
    <location>
        <position position="1"/>
    </location>
</feature>
<reference evidence="2" key="1">
    <citation type="journal article" date="2022" name="Int. J. Mol. Sci.">
        <title>Draft Genome of Tanacetum Coccineum: Genomic Comparison of Closely Related Tanacetum-Family Plants.</title>
        <authorList>
            <person name="Yamashiro T."/>
            <person name="Shiraishi A."/>
            <person name="Nakayama K."/>
            <person name="Satake H."/>
        </authorList>
    </citation>
    <scope>NUCLEOTIDE SEQUENCE</scope>
</reference>
<evidence type="ECO:0000313" key="2">
    <source>
        <dbReference type="EMBL" id="GJS84360.1"/>
    </source>
</evidence>
<keyword evidence="3" id="KW-1185">Reference proteome</keyword>
<accession>A0ABQ4Z2S2</accession>
<sequence length="82" mass="8884">PFRWEVAAGLIGGDGGVIRRVKESGVGDRVDRVSGSIFGVGRKTPPEKFSGDGGGGRRWWGFSGNNGEEREISVKCVFRKME</sequence>
<dbReference type="EMBL" id="BQNB010010968">
    <property type="protein sequence ID" value="GJS84360.1"/>
    <property type="molecule type" value="Genomic_DNA"/>
</dbReference>
<comment type="caution">
    <text evidence="2">The sequence shown here is derived from an EMBL/GenBank/DDBJ whole genome shotgun (WGS) entry which is preliminary data.</text>
</comment>